<feature type="transmembrane region" description="Helical" evidence="1">
    <location>
        <begin position="36"/>
        <end position="56"/>
    </location>
</feature>
<dbReference type="RefSeq" id="WP_155863256.1">
    <property type="nucleotide sequence ID" value="NZ_WFIY01000004.1"/>
</dbReference>
<reference evidence="2 3" key="1">
    <citation type="submission" date="2019-10" db="EMBL/GenBank/DDBJ databases">
        <title>Genome Sequences from Six Type Strain Members of the Archaeal Family Sulfolobaceae: Acidianus ambivalens, Acidianus infernus, Metallosphaera prunae, Stygiolobus azoricus, Sulfolobus metallicus, and Sulfurisphaera ohwakuensis.</title>
        <authorList>
            <person name="Counts J.A."/>
            <person name="Kelly R.M."/>
        </authorList>
    </citation>
    <scope>NUCLEOTIDE SEQUENCE [LARGE SCALE GENOMIC DNA]</scope>
    <source>
        <strain evidence="2 3">DSM 3191</strain>
    </source>
</reference>
<keyword evidence="1" id="KW-0812">Transmembrane</keyword>
<protein>
    <submittedName>
        <fullName evidence="2">Uncharacterized protein</fullName>
    </submittedName>
</protein>
<name>A0A6A9QF31_ACIIN</name>
<comment type="caution">
    <text evidence="2">The sequence shown here is derived from an EMBL/GenBank/DDBJ whole genome shotgun (WGS) entry which is preliminary data.</text>
</comment>
<dbReference type="Proteomes" id="UP000440125">
    <property type="component" value="Unassembled WGS sequence"/>
</dbReference>
<dbReference type="AlphaFoldDB" id="A0A6A9QF31"/>
<dbReference type="EMBL" id="WFIY01000004">
    <property type="protein sequence ID" value="MUM64875.1"/>
    <property type="molecule type" value="Genomic_DNA"/>
</dbReference>
<keyword evidence="3" id="KW-1185">Reference proteome</keyword>
<gene>
    <name evidence="2" type="ORF">D1867_06375</name>
</gene>
<evidence type="ECO:0000313" key="3">
    <source>
        <dbReference type="Proteomes" id="UP000440125"/>
    </source>
</evidence>
<keyword evidence="1" id="KW-1133">Transmembrane helix</keyword>
<keyword evidence="1" id="KW-0472">Membrane</keyword>
<sequence length="60" mass="6894">MNLRLNLVIIVMIFFFIISIPLNLFLPSLIGANDATIVDAAIYIILASLSFFFIFFKDFY</sequence>
<evidence type="ECO:0000256" key="1">
    <source>
        <dbReference type="SAM" id="Phobius"/>
    </source>
</evidence>
<proteinExistence type="predicted"/>
<organism evidence="2 3">
    <name type="scientific">Acidianus infernus</name>
    <dbReference type="NCBI Taxonomy" id="12915"/>
    <lineage>
        <taxon>Archaea</taxon>
        <taxon>Thermoproteota</taxon>
        <taxon>Thermoprotei</taxon>
        <taxon>Sulfolobales</taxon>
        <taxon>Sulfolobaceae</taxon>
        <taxon>Acidianus</taxon>
    </lineage>
</organism>
<feature type="transmembrane region" description="Helical" evidence="1">
    <location>
        <begin position="7"/>
        <end position="30"/>
    </location>
</feature>
<accession>A0A6A9QF31</accession>
<evidence type="ECO:0000313" key="2">
    <source>
        <dbReference type="EMBL" id="MUM64875.1"/>
    </source>
</evidence>